<evidence type="ECO:0000256" key="1">
    <source>
        <dbReference type="SAM" id="MobiDB-lite"/>
    </source>
</evidence>
<dbReference type="Gene3D" id="3.50.50.60">
    <property type="entry name" value="FAD/NAD(P)-binding domain"/>
    <property type="match status" value="1"/>
</dbReference>
<gene>
    <name evidence="2" type="ORF">GCM10025868_43820</name>
</gene>
<dbReference type="EMBL" id="BSUZ01000001">
    <property type="protein sequence ID" value="GMA89132.1"/>
    <property type="molecule type" value="Genomic_DNA"/>
</dbReference>
<evidence type="ECO:0000313" key="3">
    <source>
        <dbReference type="Proteomes" id="UP001157017"/>
    </source>
</evidence>
<protein>
    <recommendedName>
        <fullName evidence="4">Amine oxidase domain-containing protein</fullName>
    </recommendedName>
</protein>
<evidence type="ECO:0008006" key="4">
    <source>
        <dbReference type="Google" id="ProtNLM"/>
    </source>
</evidence>
<dbReference type="SUPFAM" id="SSF51905">
    <property type="entry name" value="FAD/NAD(P)-binding domain"/>
    <property type="match status" value="1"/>
</dbReference>
<dbReference type="Proteomes" id="UP001157017">
    <property type="component" value="Unassembled WGS sequence"/>
</dbReference>
<reference evidence="3" key="1">
    <citation type="journal article" date="2019" name="Int. J. Syst. Evol. Microbiol.">
        <title>The Global Catalogue of Microorganisms (GCM) 10K type strain sequencing project: providing services to taxonomists for standard genome sequencing and annotation.</title>
        <authorList>
            <consortium name="The Broad Institute Genomics Platform"/>
            <consortium name="The Broad Institute Genome Sequencing Center for Infectious Disease"/>
            <person name="Wu L."/>
            <person name="Ma J."/>
        </authorList>
    </citation>
    <scope>NUCLEOTIDE SEQUENCE [LARGE SCALE GENOMIC DNA]</scope>
    <source>
        <strain evidence="3">NBRC 108730</strain>
    </source>
</reference>
<keyword evidence="3" id="KW-1185">Reference proteome</keyword>
<dbReference type="PRINTS" id="PR00419">
    <property type="entry name" value="ADXRDTASE"/>
</dbReference>
<proteinExistence type="predicted"/>
<feature type="region of interest" description="Disordered" evidence="1">
    <location>
        <begin position="99"/>
        <end position="132"/>
    </location>
</feature>
<dbReference type="PANTHER" id="PTHR43734:SF1">
    <property type="entry name" value="PHYTOENE DESATURASE"/>
    <property type="match status" value="1"/>
</dbReference>
<name>A0ABQ6JQL4_9ACTN</name>
<comment type="caution">
    <text evidence="2">The sequence shown here is derived from an EMBL/GenBank/DDBJ whole genome shotgun (WGS) entry which is preliminary data.</text>
</comment>
<organism evidence="2 3">
    <name type="scientific">Angustibacter aerolatus</name>
    <dbReference type="NCBI Taxonomy" id="1162965"/>
    <lineage>
        <taxon>Bacteria</taxon>
        <taxon>Bacillati</taxon>
        <taxon>Actinomycetota</taxon>
        <taxon>Actinomycetes</taxon>
        <taxon>Kineosporiales</taxon>
        <taxon>Kineosporiaceae</taxon>
    </lineage>
</organism>
<dbReference type="InterPro" id="IPR036188">
    <property type="entry name" value="FAD/NAD-bd_sf"/>
</dbReference>
<sequence>MARVVVVGAGMGGLAAAARLSAQGHEVTVCEQADVVGGKLGWFERDGFGFDTGPSLLTLPAVYRDLFLKTGPALGTVVEPAAGRPGVPLPVRRRHLARACRTPPAGGSPQRSTTRSAGARVRSGRRSWTAPA</sequence>
<accession>A0ABQ6JQL4</accession>
<evidence type="ECO:0000313" key="2">
    <source>
        <dbReference type="EMBL" id="GMA89132.1"/>
    </source>
</evidence>
<dbReference type="Pfam" id="PF13450">
    <property type="entry name" value="NAD_binding_8"/>
    <property type="match status" value="1"/>
</dbReference>
<dbReference type="PANTHER" id="PTHR43734">
    <property type="entry name" value="PHYTOENE DESATURASE"/>
    <property type="match status" value="1"/>
</dbReference>